<name>A0ABT9H021_9GAMM</name>
<dbReference type="GO" id="GO:0008412">
    <property type="term" value="F:4-hydroxybenzoate polyprenyltransferase activity"/>
    <property type="evidence" value="ECO:0007669"/>
    <property type="project" value="UniProtKB-EC"/>
</dbReference>
<keyword evidence="14" id="KW-1185">Reference proteome</keyword>
<dbReference type="InterPro" id="IPR030470">
    <property type="entry name" value="UbiA_prenylTrfase_CS"/>
</dbReference>
<feature type="transmembrane region" description="Helical" evidence="11">
    <location>
        <begin position="86"/>
        <end position="107"/>
    </location>
</feature>
<accession>A0ABT9H021</accession>
<evidence type="ECO:0000256" key="9">
    <source>
        <dbReference type="ARBA" id="ARBA00022989"/>
    </source>
</evidence>
<evidence type="ECO:0000256" key="3">
    <source>
        <dbReference type="ARBA" id="ARBA00005985"/>
    </source>
</evidence>
<dbReference type="EMBL" id="JAUZVZ010000010">
    <property type="protein sequence ID" value="MDP4536290.1"/>
    <property type="molecule type" value="Genomic_DNA"/>
</dbReference>
<comment type="function">
    <text evidence="11">Catalyzes the prenylation of para-hydroxybenzoate (PHB) with an all-trans polyprenyl group. Mediates the second step in the final reaction sequence of ubiquinone-8 (UQ-8) biosynthesis, which is the condensation of the polyisoprenoid side chain with PHB, generating the first membrane-bound Q intermediate 3-octaprenyl-4-hydroxybenzoate.</text>
</comment>
<dbReference type="PANTHER" id="PTHR11048:SF28">
    <property type="entry name" value="4-HYDROXYBENZOATE POLYPRENYLTRANSFERASE, MITOCHONDRIAL"/>
    <property type="match status" value="1"/>
</dbReference>
<organism evidence="13 14">
    <name type="scientific">Alkalimonas collagenimarina</name>
    <dbReference type="NCBI Taxonomy" id="400390"/>
    <lineage>
        <taxon>Bacteria</taxon>
        <taxon>Pseudomonadati</taxon>
        <taxon>Pseudomonadota</taxon>
        <taxon>Gammaproteobacteria</taxon>
        <taxon>Alkalimonas</taxon>
    </lineage>
</organism>
<feature type="transmembrane region" description="Helical" evidence="11">
    <location>
        <begin position="237"/>
        <end position="256"/>
    </location>
</feature>
<dbReference type="InterPro" id="IPR044878">
    <property type="entry name" value="UbiA_sf"/>
</dbReference>
<keyword evidence="10 11" id="KW-0472">Membrane</keyword>
<sequence length="293" mass="33142">MNWQLQGSHWPYYRQLMRLDKPIGIYLLLWPTWWALWLAAEGVPPWSIWLVFTLGVVLMRSAGCVINDYADRHLDGAVSRTRQRPLAAGLVSATEALQLFVLLLVVAATLLVWLNWQTVLLSFGAVALAACYPFMKRYTHLPQVVLGAAFSWGMPMAFMAIQLQLPAIVWWLYLANLCWTVAYDTYYAMVDQPDDEKIGIKSTAILFGRYGFHVILALQSLTLLLLAYVGYLAALGWIYGVALLVSATLFVYQYRLARRSRQHCFQAFLHNHYVGLVVFIGIALDYAAKSAGL</sequence>
<evidence type="ECO:0000256" key="5">
    <source>
        <dbReference type="ARBA" id="ARBA00022519"/>
    </source>
</evidence>
<evidence type="ECO:0000256" key="2">
    <source>
        <dbReference type="ARBA" id="ARBA00004141"/>
    </source>
</evidence>
<comment type="subcellular location">
    <subcellularLocation>
        <location evidence="11">Cell inner membrane</location>
        <topology evidence="11">Multi-pass membrane protein</topology>
    </subcellularLocation>
    <subcellularLocation>
        <location evidence="2">Membrane</location>
        <topology evidence="2">Multi-pass membrane protein</topology>
    </subcellularLocation>
</comment>
<feature type="transmembrane region" description="Helical" evidence="11">
    <location>
        <begin position="210"/>
        <end position="231"/>
    </location>
</feature>
<dbReference type="Pfam" id="PF01040">
    <property type="entry name" value="UbiA"/>
    <property type="match status" value="1"/>
</dbReference>
<evidence type="ECO:0000256" key="8">
    <source>
        <dbReference type="ARBA" id="ARBA00022692"/>
    </source>
</evidence>
<comment type="cofactor">
    <cofactor evidence="1 11">
        <name>Mg(2+)</name>
        <dbReference type="ChEBI" id="CHEBI:18420"/>
    </cofactor>
</comment>
<dbReference type="Proteomes" id="UP001231616">
    <property type="component" value="Unassembled WGS sequence"/>
</dbReference>
<dbReference type="PROSITE" id="PS00943">
    <property type="entry name" value="UBIA"/>
    <property type="match status" value="1"/>
</dbReference>
<feature type="transmembrane region" description="Helical" evidence="11">
    <location>
        <begin position="144"/>
        <end position="162"/>
    </location>
</feature>
<feature type="transmembrane region" description="Helical" evidence="11">
    <location>
        <begin position="23"/>
        <end position="40"/>
    </location>
</feature>
<evidence type="ECO:0000256" key="7">
    <source>
        <dbReference type="ARBA" id="ARBA00022688"/>
    </source>
</evidence>
<dbReference type="InterPro" id="IPR039653">
    <property type="entry name" value="Prenyltransferase"/>
</dbReference>
<dbReference type="NCBIfam" id="TIGR01474">
    <property type="entry name" value="ubiA_proteo"/>
    <property type="match status" value="1"/>
</dbReference>
<feature type="transmembrane region" description="Helical" evidence="11">
    <location>
        <begin position="168"/>
        <end position="189"/>
    </location>
</feature>
<feature type="transmembrane region" description="Helical" evidence="11">
    <location>
        <begin position="268"/>
        <end position="288"/>
    </location>
</feature>
<comment type="catalytic activity">
    <reaction evidence="11">
        <text>all-trans-octaprenyl diphosphate + 4-hydroxybenzoate = 4-hydroxy-3-(all-trans-octaprenyl)benzoate + diphosphate</text>
        <dbReference type="Rhea" id="RHEA:27782"/>
        <dbReference type="ChEBI" id="CHEBI:1617"/>
        <dbReference type="ChEBI" id="CHEBI:17879"/>
        <dbReference type="ChEBI" id="CHEBI:33019"/>
        <dbReference type="ChEBI" id="CHEBI:57711"/>
        <dbReference type="EC" id="2.5.1.39"/>
    </reaction>
</comment>
<dbReference type="EC" id="2.5.1.39" evidence="11 12"/>
<evidence type="ECO:0000256" key="10">
    <source>
        <dbReference type="ARBA" id="ARBA00023136"/>
    </source>
</evidence>
<dbReference type="Gene3D" id="1.20.120.1780">
    <property type="entry name" value="UbiA prenyltransferase"/>
    <property type="match status" value="1"/>
</dbReference>
<evidence type="ECO:0000256" key="11">
    <source>
        <dbReference type="HAMAP-Rule" id="MF_01635"/>
    </source>
</evidence>
<keyword evidence="9 11" id="KW-1133">Transmembrane helix</keyword>
<evidence type="ECO:0000256" key="12">
    <source>
        <dbReference type="NCBIfam" id="TIGR01474"/>
    </source>
</evidence>
<comment type="similarity">
    <text evidence="3 11">Belongs to the UbiA prenyltransferase family.</text>
</comment>
<dbReference type="PANTHER" id="PTHR11048">
    <property type="entry name" value="PRENYLTRANSFERASES"/>
    <property type="match status" value="1"/>
</dbReference>
<evidence type="ECO:0000256" key="6">
    <source>
        <dbReference type="ARBA" id="ARBA00022679"/>
    </source>
</evidence>
<keyword evidence="4 11" id="KW-1003">Cell membrane</keyword>
<keyword evidence="7 11" id="KW-0831">Ubiquinone biosynthesis</keyword>
<feature type="transmembrane region" description="Helical" evidence="11">
    <location>
        <begin position="46"/>
        <end position="66"/>
    </location>
</feature>
<keyword evidence="6 11" id="KW-0808">Transferase</keyword>
<gene>
    <name evidence="11 13" type="primary">ubiA</name>
    <name evidence="13" type="ORF">Q3O60_08825</name>
</gene>
<proteinExistence type="inferred from homology"/>
<feature type="transmembrane region" description="Helical" evidence="11">
    <location>
        <begin position="113"/>
        <end position="132"/>
    </location>
</feature>
<keyword evidence="5 11" id="KW-0997">Cell inner membrane</keyword>
<dbReference type="HAMAP" id="MF_01635">
    <property type="entry name" value="UbiA"/>
    <property type="match status" value="1"/>
</dbReference>
<comment type="pathway">
    <text evidence="11">Cofactor biosynthesis; ubiquinone biosynthesis.</text>
</comment>
<evidence type="ECO:0000313" key="13">
    <source>
        <dbReference type="EMBL" id="MDP4536290.1"/>
    </source>
</evidence>
<keyword evidence="8 11" id="KW-0812">Transmembrane</keyword>
<dbReference type="InterPro" id="IPR006370">
    <property type="entry name" value="HB_polyprenyltransferase-like"/>
</dbReference>
<evidence type="ECO:0000256" key="1">
    <source>
        <dbReference type="ARBA" id="ARBA00001946"/>
    </source>
</evidence>
<keyword evidence="11" id="KW-0460">Magnesium</keyword>
<comment type="caution">
    <text evidence="13">The sequence shown here is derived from an EMBL/GenBank/DDBJ whole genome shotgun (WGS) entry which is preliminary data.</text>
</comment>
<dbReference type="CDD" id="cd13959">
    <property type="entry name" value="PT_UbiA_COQ2"/>
    <property type="match status" value="1"/>
</dbReference>
<dbReference type="InterPro" id="IPR000537">
    <property type="entry name" value="UbiA_prenyltransferase"/>
</dbReference>
<evidence type="ECO:0000256" key="4">
    <source>
        <dbReference type="ARBA" id="ARBA00022475"/>
    </source>
</evidence>
<dbReference type="RefSeq" id="WP_305893554.1">
    <property type="nucleotide sequence ID" value="NZ_JAUZVZ010000010.1"/>
</dbReference>
<reference evidence="13 14" key="1">
    <citation type="submission" date="2023-08" db="EMBL/GenBank/DDBJ databases">
        <authorList>
            <person name="Joshi A."/>
            <person name="Thite S."/>
        </authorList>
    </citation>
    <scope>NUCLEOTIDE SEQUENCE [LARGE SCALE GENOMIC DNA]</scope>
    <source>
        <strain evidence="13 14">AC40</strain>
    </source>
</reference>
<evidence type="ECO:0000313" key="14">
    <source>
        <dbReference type="Proteomes" id="UP001231616"/>
    </source>
</evidence>
<dbReference type="Gene3D" id="1.10.357.140">
    <property type="entry name" value="UbiA prenyltransferase"/>
    <property type="match status" value="1"/>
</dbReference>
<protein>
    <recommendedName>
        <fullName evidence="11 12">4-hydroxybenzoate octaprenyltransferase</fullName>
        <ecNumber evidence="11 12">2.5.1.39</ecNumber>
    </recommendedName>
    <alternativeName>
        <fullName evidence="11">4-HB polyprenyltransferase</fullName>
    </alternativeName>
</protein>